<reference evidence="1" key="1">
    <citation type="submission" date="2022-11" db="EMBL/GenBank/DDBJ databases">
        <title>Genome Sequence of Cubamyces cubensis.</title>
        <authorList>
            <person name="Buettner E."/>
        </authorList>
    </citation>
    <scope>NUCLEOTIDE SEQUENCE</scope>
    <source>
        <strain evidence="1">MPL-01</strain>
    </source>
</reference>
<organism evidence="1 2">
    <name type="scientific">Trametes cubensis</name>
    <dbReference type="NCBI Taxonomy" id="1111947"/>
    <lineage>
        <taxon>Eukaryota</taxon>
        <taxon>Fungi</taxon>
        <taxon>Dikarya</taxon>
        <taxon>Basidiomycota</taxon>
        <taxon>Agaricomycotina</taxon>
        <taxon>Agaricomycetes</taxon>
        <taxon>Polyporales</taxon>
        <taxon>Polyporaceae</taxon>
        <taxon>Trametes</taxon>
    </lineage>
</organism>
<comment type="caution">
    <text evidence="1">The sequence shown here is derived from an EMBL/GenBank/DDBJ whole genome shotgun (WGS) entry which is preliminary data.</text>
</comment>
<evidence type="ECO:0000313" key="2">
    <source>
        <dbReference type="Proteomes" id="UP001215151"/>
    </source>
</evidence>
<evidence type="ECO:0000313" key="1">
    <source>
        <dbReference type="EMBL" id="KAJ8487555.1"/>
    </source>
</evidence>
<gene>
    <name evidence="1" type="ORF">ONZ51_g4104</name>
</gene>
<name>A0AAD7TWH6_9APHY</name>
<keyword evidence="2" id="KW-1185">Reference proteome</keyword>
<sequence length="217" mass="24666">MPILDVTWQITRTHLYIVLRAKGSSPSYALGQRTTDQVLIDHLHLAFANEPIKSPPILWSTSTRITPSEQEQYRKQTNERRMAWEVRFHAALVSLFNSLRRRYGRCATYKPRDLVLAGKISAFEAENLRNAGREPKMLPALERIYCIPSRPDDTMPALSSFPIPSLTHLRLSSMDADGVNGTDISPMVFDLLNYPLVDPYLVVRPQNALLRQEHAGV</sequence>
<dbReference type="EMBL" id="JAPEVG010000077">
    <property type="protein sequence ID" value="KAJ8487555.1"/>
    <property type="molecule type" value="Genomic_DNA"/>
</dbReference>
<dbReference type="AlphaFoldDB" id="A0AAD7TWH6"/>
<proteinExistence type="predicted"/>
<dbReference type="Proteomes" id="UP001215151">
    <property type="component" value="Unassembled WGS sequence"/>
</dbReference>
<accession>A0AAD7TWH6</accession>
<protein>
    <submittedName>
        <fullName evidence="1">Uncharacterized protein</fullName>
    </submittedName>
</protein>